<dbReference type="Proteomes" id="UP000554482">
    <property type="component" value="Unassembled WGS sequence"/>
</dbReference>
<gene>
    <name evidence="1" type="ORF">FRX31_002331</name>
</gene>
<protein>
    <submittedName>
        <fullName evidence="1">Uncharacterized protein</fullName>
    </submittedName>
</protein>
<evidence type="ECO:0000313" key="2">
    <source>
        <dbReference type="Proteomes" id="UP000554482"/>
    </source>
</evidence>
<evidence type="ECO:0000313" key="1">
    <source>
        <dbReference type="EMBL" id="KAF5208082.1"/>
    </source>
</evidence>
<proteinExistence type="predicted"/>
<name>A0A7J6XH96_THATH</name>
<reference evidence="1 2" key="1">
    <citation type="submission" date="2020-06" db="EMBL/GenBank/DDBJ databases">
        <title>Transcriptomic and genomic resources for Thalictrum thalictroides and T. hernandezii: Facilitating candidate gene discovery in an emerging model plant lineage.</title>
        <authorList>
            <person name="Arias T."/>
            <person name="Riano-Pachon D.M."/>
            <person name="Di Stilio V.S."/>
        </authorList>
    </citation>
    <scope>NUCLEOTIDE SEQUENCE [LARGE SCALE GENOMIC DNA]</scope>
    <source>
        <strain evidence="2">cv. WT478/WT964</strain>
        <tissue evidence="1">Leaves</tissue>
    </source>
</reference>
<organism evidence="1 2">
    <name type="scientific">Thalictrum thalictroides</name>
    <name type="common">Rue-anemone</name>
    <name type="synonym">Anemone thalictroides</name>
    <dbReference type="NCBI Taxonomy" id="46969"/>
    <lineage>
        <taxon>Eukaryota</taxon>
        <taxon>Viridiplantae</taxon>
        <taxon>Streptophyta</taxon>
        <taxon>Embryophyta</taxon>
        <taxon>Tracheophyta</taxon>
        <taxon>Spermatophyta</taxon>
        <taxon>Magnoliopsida</taxon>
        <taxon>Ranunculales</taxon>
        <taxon>Ranunculaceae</taxon>
        <taxon>Thalictroideae</taxon>
        <taxon>Thalictrum</taxon>
    </lineage>
</organism>
<dbReference type="EMBL" id="JABWDY010000481">
    <property type="protein sequence ID" value="KAF5208082.1"/>
    <property type="molecule type" value="Genomic_DNA"/>
</dbReference>
<keyword evidence="2" id="KW-1185">Reference proteome</keyword>
<dbReference type="AlphaFoldDB" id="A0A7J6XH96"/>
<sequence>MRKLLRLTVQQLLRGGRVSATRRRCLSEKSEFCVIPAVLPLHLAPSLKSLTLGLSPRFHNSEEGVIE</sequence>
<accession>A0A7J6XH96</accession>
<comment type="caution">
    <text evidence="1">The sequence shown here is derived from an EMBL/GenBank/DDBJ whole genome shotgun (WGS) entry which is preliminary data.</text>
</comment>